<keyword evidence="1" id="KW-1133">Transmembrane helix</keyword>
<dbReference type="EMBL" id="QZEY01000010">
    <property type="protein sequence ID" value="RJL30101.1"/>
    <property type="molecule type" value="Genomic_DNA"/>
</dbReference>
<evidence type="ECO:0000313" key="3">
    <source>
        <dbReference type="Proteomes" id="UP000265768"/>
    </source>
</evidence>
<accession>A0A3A4AMB9</accession>
<dbReference type="AlphaFoldDB" id="A0A3A4AMB9"/>
<evidence type="ECO:0008006" key="4">
    <source>
        <dbReference type="Google" id="ProtNLM"/>
    </source>
</evidence>
<keyword evidence="1" id="KW-0472">Membrane</keyword>
<evidence type="ECO:0000313" key="2">
    <source>
        <dbReference type="EMBL" id="RJL30101.1"/>
    </source>
</evidence>
<name>A0A3A4AMB9_9ACTN</name>
<dbReference type="OrthoDB" id="3828063at2"/>
<feature type="transmembrane region" description="Helical" evidence="1">
    <location>
        <begin position="139"/>
        <end position="162"/>
    </location>
</feature>
<dbReference type="RefSeq" id="WP_119928881.1">
    <property type="nucleotide sequence ID" value="NZ_QZEY01000010.1"/>
</dbReference>
<dbReference type="Proteomes" id="UP000265768">
    <property type="component" value="Unassembled WGS sequence"/>
</dbReference>
<organism evidence="2 3">
    <name type="scientific">Bailinhaonella thermotolerans</name>
    <dbReference type="NCBI Taxonomy" id="1070861"/>
    <lineage>
        <taxon>Bacteria</taxon>
        <taxon>Bacillati</taxon>
        <taxon>Actinomycetota</taxon>
        <taxon>Actinomycetes</taxon>
        <taxon>Streptosporangiales</taxon>
        <taxon>Streptosporangiaceae</taxon>
        <taxon>Bailinhaonella</taxon>
    </lineage>
</organism>
<gene>
    <name evidence="2" type="ORF">D5H75_24580</name>
</gene>
<comment type="caution">
    <text evidence="2">The sequence shown here is derived from an EMBL/GenBank/DDBJ whole genome shotgun (WGS) entry which is preliminary data.</text>
</comment>
<proteinExistence type="predicted"/>
<keyword evidence="3" id="KW-1185">Reference proteome</keyword>
<protein>
    <recommendedName>
        <fullName evidence="4">Integral membrane protein</fullName>
    </recommendedName>
</protein>
<sequence length="165" mass="16809">MSGLGTGEAPERTEFEGAVYGSLLAASVVAGSAVDDRPLPAGDLVAVLISTGVVFWLAHLYAHVISHGPRPLSWRRLWAAGRREWPLAQAAFPPSVAAALASGLGASDAAASWIAMAVAIADQVSWSVAAAIRSRAGIGVVLLSGAANLILGLAIIALKTLLEAH</sequence>
<feature type="transmembrane region" description="Helical" evidence="1">
    <location>
        <begin position="44"/>
        <end position="64"/>
    </location>
</feature>
<keyword evidence="1" id="KW-0812">Transmembrane</keyword>
<reference evidence="2 3" key="1">
    <citation type="submission" date="2018-09" db="EMBL/GenBank/DDBJ databases">
        <title>YIM 75507 draft genome.</title>
        <authorList>
            <person name="Tang S."/>
            <person name="Feng Y."/>
        </authorList>
    </citation>
    <scope>NUCLEOTIDE SEQUENCE [LARGE SCALE GENOMIC DNA]</scope>
    <source>
        <strain evidence="2 3">YIM 75507</strain>
    </source>
</reference>
<evidence type="ECO:0000256" key="1">
    <source>
        <dbReference type="SAM" id="Phobius"/>
    </source>
</evidence>